<keyword evidence="3" id="KW-1185">Reference proteome</keyword>
<evidence type="ECO:0000313" key="2">
    <source>
        <dbReference type="EMBL" id="GIQ83448.1"/>
    </source>
</evidence>
<dbReference type="AlphaFoldDB" id="A0A9K3CUA5"/>
<reference evidence="2 3" key="1">
    <citation type="journal article" date="2018" name="PLoS ONE">
        <title>The draft genome of Kipferlia bialata reveals reductive genome evolution in fornicate parasites.</title>
        <authorList>
            <person name="Tanifuji G."/>
            <person name="Takabayashi S."/>
            <person name="Kume K."/>
            <person name="Takagi M."/>
            <person name="Nakayama T."/>
            <person name="Kamikawa R."/>
            <person name="Inagaki Y."/>
            <person name="Hashimoto T."/>
        </authorList>
    </citation>
    <scope>NUCLEOTIDE SEQUENCE [LARGE SCALE GENOMIC DNA]</scope>
    <source>
        <strain evidence="2">NY0173</strain>
    </source>
</reference>
<sequence length="476" mass="52959">MPYVPPHLRRKREREAEAAAGGKATGGGERERERDRGRERVTGWGSPGTRGARGTASPSATHPGLTVESLTHTLHGVVQLQKAGRGNSVKHVKGLDDLFDMITSVHGTVARTSLPSSLPAVRREARDQIKGALNCSAADLPDAIVDRYIATAPFLQIIGDWGIEQLHKLERNVPGAKGSAERADALDPLRQWSRDMFGDWDRVHDAIQPFRKEAYLNTLIHGLTSGSYEWDTLFKAVDAQRSGRRTTHLMRALTDEHTEWGRHPMFDLWPIMFAKHPVPESLEDMVSVMASLSYTSRANTGQRKTAWKAHVEGLYADLGPNGRMVLGRQLVEALEGNEEGEHPMLTDLRRDKVRHSRNVFAAFKQGCKSYHEDIPGPLGNAVPLMMAGSTSDADTDPSPESTVVGMLARWAQNTRASPYLGERHCTTPMETCPYMLEEEDETEERQAEREAVAAFYRDVVLSTIGHTLRHTRRVEE</sequence>
<comment type="caution">
    <text evidence="2">The sequence shown here is derived from an EMBL/GenBank/DDBJ whole genome shotgun (WGS) entry which is preliminary data.</text>
</comment>
<proteinExistence type="predicted"/>
<evidence type="ECO:0000256" key="1">
    <source>
        <dbReference type="SAM" id="MobiDB-lite"/>
    </source>
</evidence>
<dbReference type="EMBL" id="BDIP01001054">
    <property type="protein sequence ID" value="GIQ83448.1"/>
    <property type="molecule type" value="Genomic_DNA"/>
</dbReference>
<feature type="region of interest" description="Disordered" evidence="1">
    <location>
        <begin position="1"/>
        <end position="64"/>
    </location>
</feature>
<protein>
    <submittedName>
        <fullName evidence="2">Uncharacterized protein</fullName>
    </submittedName>
</protein>
<organism evidence="2 3">
    <name type="scientific">Kipferlia bialata</name>
    <dbReference type="NCBI Taxonomy" id="797122"/>
    <lineage>
        <taxon>Eukaryota</taxon>
        <taxon>Metamonada</taxon>
        <taxon>Carpediemonas-like organisms</taxon>
        <taxon>Kipferlia</taxon>
    </lineage>
</organism>
<name>A0A9K3CUA5_9EUKA</name>
<evidence type="ECO:0000313" key="3">
    <source>
        <dbReference type="Proteomes" id="UP000265618"/>
    </source>
</evidence>
<dbReference type="Proteomes" id="UP000265618">
    <property type="component" value="Unassembled WGS sequence"/>
</dbReference>
<gene>
    <name evidence="2" type="ORF">KIPB_004770</name>
</gene>
<feature type="compositionally biased region" description="Basic and acidic residues" evidence="1">
    <location>
        <begin position="28"/>
        <end position="41"/>
    </location>
</feature>
<accession>A0A9K3CUA5</accession>